<protein>
    <recommendedName>
        <fullName evidence="4">DUF3108 domain-containing protein</fullName>
    </recommendedName>
</protein>
<proteinExistence type="predicted"/>
<dbReference type="EMBL" id="BAABGZ010000079">
    <property type="protein sequence ID" value="GAA4368189.1"/>
    <property type="molecule type" value="Genomic_DNA"/>
</dbReference>
<sequence>MNRLWLLISPLALLLTAAALPQLGPGDAVRSIPQNSFGRGEVINYTVHYGLINGGVATVETANGLERVNDRPCYKATVSGRTTGSLDFFLRIRDQWRSYIDTTSILPLRSQRDIAENKYRKKETVYFDHLNDLAEVQDHDKDEPKRTTVKIANNSVDMVSGFYYLRTLPFDRMRVGEVIKVPGFLDGENFMLDVIYKGRETVETKAGTYRTHKLVPRMPDNKLFRGENAIAVYFSDDRNKIPVLFVAEMFVGSVKVDMVKYQGLKHPLNAVR</sequence>
<comment type="caution">
    <text evidence="2">The sequence shown here is derived from an EMBL/GenBank/DDBJ whole genome shotgun (WGS) entry which is preliminary data.</text>
</comment>
<evidence type="ECO:0000256" key="1">
    <source>
        <dbReference type="SAM" id="SignalP"/>
    </source>
</evidence>
<accession>A0ABP8IS63</accession>
<organism evidence="2 3">
    <name type="scientific">Hymenobacter saemangeumensis</name>
    <dbReference type="NCBI Taxonomy" id="1084522"/>
    <lineage>
        <taxon>Bacteria</taxon>
        <taxon>Pseudomonadati</taxon>
        <taxon>Bacteroidota</taxon>
        <taxon>Cytophagia</taxon>
        <taxon>Cytophagales</taxon>
        <taxon>Hymenobacteraceae</taxon>
        <taxon>Hymenobacter</taxon>
    </lineage>
</organism>
<evidence type="ECO:0000313" key="3">
    <source>
        <dbReference type="Proteomes" id="UP001501153"/>
    </source>
</evidence>
<name>A0ABP8IS63_9BACT</name>
<evidence type="ECO:0000313" key="2">
    <source>
        <dbReference type="EMBL" id="GAA4368189.1"/>
    </source>
</evidence>
<keyword evidence="1" id="KW-0732">Signal</keyword>
<dbReference type="Pfam" id="PF11306">
    <property type="entry name" value="DUF3108"/>
    <property type="match status" value="1"/>
</dbReference>
<dbReference type="InterPro" id="IPR021457">
    <property type="entry name" value="DUF3108"/>
</dbReference>
<evidence type="ECO:0008006" key="4">
    <source>
        <dbReference type="Google" id="ProtNLM"/>
    </source>
</evidence>
<reference evidence="3" key="1">
    <citation type="journal article" date="2019" name="Int. J. Syst. Evol. Microbiol.">
        <title>The Global Catalogue of Microorganisms (GCM) 10K type strain sequencing project: providing services to taxonomists for standard genome sequencing and annotation.</title>
        <authorList>
            <consortium name="The Broad Institute Genomics Platform"/>
            <consortium name="The Broad Institute Genome Sequencing Center for Infectious Disease"/>
            <person name="Wu L."/>
            <person name="Ma J."/>
        </authorList>
    </citation>
    <scope>NUCLEOTIDE SEQUENCE [LARGE SCALE GENOMIC DNA]</scope>
    <source>
        <strain evidence="3">JCM 17923</strain>
    </source>
</reference>
<dbReference type="RefSeq" id="WP_345237987.1">
    <property type="nucleotide sequence ID" value="NZ_BAABGZ010000079.1"/>
</dbReference>
<dbReference type="Proteomes" id="UP001501153">
    <property type="component" value="Unassembled WGS sequence"/>
</dbReference>
<feature type="signal peptide" evidence="1">
    <location>
        <begin position="1"/>
        <end position="21"/>
    </location>
</feature>
<feature type="chain" id="PRO_5045707451" description="DUF3108 domain-containing protein" evidence="1">
    <location>
        <begin position="22"/>
        <end position="272"/>
    </location>
</feature>
<keyword evidence="3" id="KW-1185">Reference proteome</keyword>
<gene>
    <name evidence="2" type="ORF">GCM10023185_40720</name>
</gene>